<keyword evidence="3" id="KW-1185">Reference proteome</keyword>
<dbReference type="OrthoDB" id="10645412at2759"/>
<feature type="region of interest" description="Disordered" evidence="1">
    <location>
        <begin position="218"/>
        <end position="277"/>
    </location>
</feature>
<organism evidence="2 3">
    <name type="scientific">Scytalidium lignicola</name>
    <name type="common">Hyphomycete</name>
    <dbReference type="NCBI Taxonomy" id="5539"/>
    <lineage>
        <taxon>Eukaryota</taxon>
        <taxon>Fungi</taxon>
        <taxon>Dikarya</taxon>
        <taxon>Ascomycota</taxon>
        <taxon>Pezizomycotina</taxon>
        <taxon>Leotiomycetes</taxon>
        <taxon>Leotiomycetes incertae sedis</taxon>
        <taxon>Scytalidium</taxon>
    </lineage>
</organism>
<feature type="region of interest" description="Disordered" evidence="1">
    <location>
        <begin position="1"/>
        <end position="25"/>
    </location>
</feature>
<feature type="compositionally biased region" description="Basic and acidic residues" evidence="1">
    <location>
        <begin position="169"/>
        <end position="186"/>
    </location>
</feature>
<feature type="non-terminal residue" evidence="2">
    <location>
        <position position="1"/>
    </location>
</feature>
<name>A0A3E2HGF0_SCYLI</name>
<evidence type="ECO:0000256" key="1">
    <source>
        <dbReference type="SAM" id="MobiDB-lite"/>
    </source>
</evidence>
<protein>
    <submittedName>
        <fullName evidence="2">Uncharacterized protein</fullName>
    </submittedName>
</protein>
<feature type="compositionally biased region" description="Acidic residues" evidence="1">
    <location>
        <begin position="225"/>
        <end position="236"/>
    </location>
</feature>
<sequence length="277" mass="31826">MKKYSKEPTSKPPEPELPNSGTPKTIRQVQYQLDELKDKVMDVLSSPSQHKFESFVRGACTILDQGDYVKFELSTTYKRLQEIIIKKPTNRKRIQKGGELTAEWAQSVIKEREYKAAEKEANKEARMLRIIANKEKKEQKAAWVAWRAKERTRKKAIKEFQGVLGAPELYKEHTPPAFPEPRKEPNKPTTQENEYISPYTPTLSQELVIWGDIIYGEEQKGKEKEEEEESDGESEENFITLNIDRDIGYASDSGDSINSKVSSLRSSLSDEEGYFVL</sequence>
<gene>
    <name evidence="2" type="ORF">B7463_g3828</name>
</gene>
<dbReference type="Proteomes" id="UP000258309">
    <property type="component" value="Unassembled WGS sequence"/>
</dbReference>
<feature type="compositionally biased region" description="Low complexity" evidence="1">
    <location>
        <begin position="256"/>
        <end position="267"/>
    </location>
</feature>
<reference evidence="2 3" key="1">
    <citation type="submission" date="2018-05" db="EMBL/GenBank/DDBJ databases">
        <title>Draft genome sequence of Scytalidium lignicola DSM 105466, a ubiquitous saprotrophic fungus.</title>
        <authorList>
            <person name="Buettner E."/>
            <person name="Gebauer A.M."/>
            <person name="Hofrichter M."/>
            <person name="Liers C."/>
            <person name="Kellner H."/>
        </authorList>
    </citation>
    <scope>NUCLEOTIDE SEQUENCE [LARGE SCALE GENOMIC DNA]</scope>
    <source>
        <strain evidence="2 3">DSM 105466</strain>
    </source>
</reference>
<feature type="non-terminal residue" evidence="2">
    <location>
        <position position="277"/>
    </location>
</feature>
<feature type="region of interest" description="Disordered" evidence="1">
    <location>
        <begin position="168"/>
        <end position="198"/>
    </location>
</feature>
<feature type="compositionally biased region" description="Polar residues" evidence="1">
    <location>
        <begin position="187"/>
        <end position="198"/>
    </location>
</feature>
<dbReference type="EMBL" id="NCSJ02000053">
    <property type="protein sequence ID" value="RFU32494.1"/>
    <property type="molecule type" value="Genomic_DNA"/>
</dbReference>
<evidence type="ECO:0000313" key="2">
    <source>
        <dbReference type="EMBL" id="RFU32494.1"/>
    </source>
</evidence>
<dbReference type="AlphaFoldDB" id="A0A3E2HGF0"/>
<accession>A0A3E2HGF0</accession>
<proteinExistence type="predicted"/>
<comment type="caution">
    <text evidence="2">The sequence shown here is derived from an EMBL/GenBank/DDBJ whole genome shotgun (WGS) entry which is preliminary data.</text>
</comment>
<evidence type="ECO:0000313" key="3">
    <source>
        <dbReference type="Proteomes" id="UP000258309"/>
    </source>
</evidence>